<protein>
    <recommendedName>
        <fullName evidence="4">PE-PGRS family protein</fullName>
    </recommendedName>
</protein>
<name>A0A1H6RCF3_9BACT</name>
<keyword evidence="3" id="KW-1185">Reference proteome</keyword>
<keyword evidence="1" id="KW-0732">Signal</keyword>
<evidence type="ECO:0008006" key="4">
    <source>
        <dbReference type="Google" id="ProtNLM"/>
    </source>
</evidence>
<dbReference type="RefSeq" id="WP_090333124.1">
    <property type="nucleotide sequence ID" value="NZ_FNXY01000002.1"/>
</dbReference>
<reference evidence="2 3" key="1">
    <citation type="submission" date="2016-10" db="EMBL/GenBank/DDBJ databases">
        <authorList>
            <person name="de Groot N.N."/>
        </authorList>
    </citation>
    <scope>NUCLEOTIDE SEQUENCE [LARGE SCALE GENOMIC DNA]</scope>
    <source>
        <strain evidence="2 3">DSM 19938</strain>
    </source>
</reference>
<sequence length="306" mass="33703">MKLYKFRFLLQNFLVFTSFVIFWSACGDPEVNPDTGESIDFETVPQQFPLQPGIIDEASGLANSFSMDGFLWTLQDSGRPNSLYLISKDGKSIKEFNIPGSSNHDWEDLASGPGPIDGVKYLYIGEIGNNNPPMTSTNIIYRVPEVSAINESFSQSGMEKITFSYPDGPRDAETLLLDPITKDIFVVSKEMNQAGLYRLAYPQSTSGTVVAEKLGVIPSAVFTTGGSISVNGGEILIRNYTSAFYWIRASGETVGQTLLKSPKKQMLLAPEPQGEAICFDREANGFYTLGEIGQATSINLNYYKRK</sequence>
<dbReference type="EMBL" id="FNXY01000002">
    <property type="protein sequence ID" value="SEI52166.1"/>
    <property type="molecule type" value="Genomic_DNA"/>
</dbReference>
<organism evidence="2 3">
    <name type="scientific">Dyadobacter koreensis</name>
    <dbReference type="NCBI Taxonomy" id="408657"/>
    <lineage>
        <taxon>Bacteria</taxon>
        <taxon>Pseudomonadati</taxon>
        <taxon>Bacteroidota</taxon>
        <taxon>Cytophagia</taxon>
        <taxon>Cytophagales</taxon>
        <taxon>Spirosomataceae</taxon>
        <taxon>Dyadobacter</taxon>
    </lineage>
</organism>
<proteinExistence type="predicted"/>
<evidence type="ECO:0000313" key="2">
    <source>
        <dbReference type="EMBL" id="SEI52166.1"/>
    </source>
</evidence>
<dbReference type="AlphaFoldDB" id="A0A1H6RCF3"/>
<evidence type="ECO:0000256" key="1">
    <source>
        <dbReference type="SAM" id="SignalP"/>
    </source>
</evidence>
<feature type="chain" id="PRO_5011754436" description="PE-PGRS family protein" evidence="1">
    <location>
        <begin position="28"/>
        <end position="306"/>
    </location>
</feature>
<feature type="signal peptide" evidence="1">
    <location>
        <begin position="1"/>
        <end position="27"/>
    </location>
</feature>
<accession>A0A1H6RCF3</accession>
<gene>
    <name evidence="2" type="ORF">SAMN04487995_1115</name>
</gene>
<dbReference type="Proteomes" id="UP000199532">
    <property type="component" value="Unassembled WGS sequence"/>
</dbReference>
<dbReference type="OrthoDB" id="9798438at2"/>
<evidence type="ECO:0000313" key="3">
    <source>
        <dbReference type="Proteomes" id="UP000199532"/>
    </source>
</evidence>
<dbReference type="PROSITE" id="PS51257">
    <property type="entry name" value="PROKAR_LIPOPROTEIN"/>
    <property type="match status" value="1"/>
</dbReference>
<dbReference type="STRING" id="408657.SAMN04487995_1115"/>